<evidence type="ECO:0000259" key="5">
    <source>
        <dbReference type="PROSITE" id="PS50011"/>
    </source>
</evidence>
<keyword evidence="4" id="KW-0723">Serine/threonine-protein kinase</keyword>
<dbReference type="PIRSF" id="PIRSF037993">
    <property type="entry name" value="STPK_Pim-1"/>
    <property type="match status" value="1"/>
</dbReference>
<dbReference type="PROSITE" id="PS00107">
    <property type="entry name" value="PROTEIN_KINASE_ATP"/>
    <property type="match status" value="1"/>
</dbReference>
<keyword evidence="4" id="KW-0808">Transferase</keyword>
<evidence type="ECO:0000313" key="7">
    <source>
        <dbReference type="Proteomes" id="UP001476247"/>
    </source>
</evidence>
<evidence type="ECO:0000313" key="6">
    <source>
        <dbReference type="EMBL" id="GAA5803726.1"/>
    </source>
</evidence>
<dbReference type="InterPro" id="IPR011009">
    <property type="entry name" value="Kinase-like_dom_sf"/>
</dbReference>
<keyword evidence="1 3" id="KW-0547">Nucleotide-binding</keyword>
<dbReference type="Proteomes" id="UP001476247">
    <property type="component" value="Unassembled WGS sequence"/>
</dbReference>
<dbReference type="Gene3D" id="1.10.510.10">
    <property type="entry name" value="Transferase(Phosphotransferase) domain 1"/>
    <property type="match status" value="1"/>
</dbReference>
<gene>
    <name evidence="6" type="ORF">HPULCUR_009210</name>
</gene>
<sequence>MSKETNNTTTIPVSTYLTHYKFHPLFLSNYIIGEELGSGGYGFVVSARERKSGIERAVKFIFKNKIPAHSWVKDSQLGPIPMEIYILKNVTHQSVIQYIDSYQDDHFCYLVMELHGTQWSTNFDQSTRSPALSESSSFGSASSYSSILDSPIDEYPANIDSKSNDFFQPVIKRRTSCDLFECIERHNNFEEPTARMIFKQIASCVAHLDSIGVCHRDIKDENIVIDDQFQVKLIDFGSAVLLPRHFGDKKNYLFKQFYGTVSFASPEILMGRPYKAEPAEVWSLGVLLYTILFGEVPFHHPSMTIAGHFVQPKIKVSDNCFSLICWMLNHSPDNRPTIHQVLLHPWFNQL</sequence>
<keyword evidence="2 3" id="KW-0067">ATP-binding</keyword>
<dbReference type="SUPFAM" id="SSF56112">
    <property type="entry name" value="Protein kinase-like (PK-like)"/>
    <property type="match status" value="2"/>
</dbReference>
<dbReference type="PROSITE" id="PS00108">
    <property type="entry name" value="PROTEIN_KINASE_ST"/>
    <property type="match status" value="1"/>
</dbReference>
<evidence type="ECO:0000256" key="4">
    <source>
        <dbReference type="RuleBase" id="RU000304"/>
    </source>
</evidence>
<comment type="similarity">
    <text evidence="4">Belongs to the protein kinase superfamily.</text>
</comment>
<evidence type="ECO:0000256" key="3">
    <source>
        <dbReference type="PROSITE-ProRule" id="PRU10141"/>
    </source>
</evidence>
<dbReference type="InterPro" id="IPR017348">
    <property type="entry name" value="PIM1/2/3"/>
</dbReference>
<dbReference type="InterPro" id="IPR008271">
    <property type="entry name" value="Ser/Thr_kinase_AS"/>
</dbReference>
<reference evidence="6 7" key="1">
    <citation type="submission" date="2024-04" db="EMBL/GenBank/DDBJ databases">
        <title>genome sequences of Mucor flavus KT1a and Helicostylum pulchrum KT1b strains isolation_sourced from the surface of a dry-aged beef.</title>
        <authorList>
            <person name="Toyotome T."/>
            <person name="Hosono M."/>
            <person name="Torimaru M."/>
            <person name="Fukuda K."/>
            <person name="Mikami N."/>
        </authorList>
    </citation>
    <scope>NUCLEOTIDE SEQUENCE [LARGE SCALE GENOMIC DNA]</scope>
    <source>
        <strain evidence="6 7">KT1b</strain>
    </source>
</reference>
<keyword evidence="4" id="KW-0418">Kinase</keyword>
<evidence type="ECO:0000256" key="2">
    <source>
        <dbReference type="ARBA" id="ARBA00022840"/>
    </source>
</evidence>
<dbReference type="PANTHER" id="PTHR24346:SF72">
    <property type="entry name" value="CAMK PROTEIN KINASE"/>
    <property type="match status" value="1"/>
</dbReference>
<keyword evidence="7" id="KW-1185">Reference proteome</keyword>
<organism evidence="6 7">
    <name type="scientific">Helicostylum pulchrum</name>
    <dbReference type="NCBI Taxonomy" id="562976"/>
    <lineage>
        <taxon>Eukaryota</taxon>
        <taxon>Fungi</taxon>
        <taxon>Fungi incertae sedis</taxon>
        <taxon>Mucoromycota</taxon>
        <taxon>Mucoromycotina</taxon>
        <taxon>Mucoromycetes</taxon>
        <taxon>Mucorales</taxon>
        <taxon>Mucorineae</taxon>
        <taxon>Mucoraceae</taxon>
        <taxon>Helicostylum</taxon>
    </lineage>
</organism>
<evidence type="ECO:0000256" key="1">
    <source>
        <dbReference type="ARBA" id="ARBA00022741"/>
    </source>
</evidence>
<proteinExistence type="inferred from homology"/>
<comment type="caution">
    <text evidence="6">The sequence shown here is derived from an EMBL/GenBank/DDBJ whole genome shotgun (WGS) entry which is preliminary data.</text>
</comment>
<accession>A0ABP9Y9S7</accession>
<dbReference type="Pfam" id="PF00069">
    <property type="entry name" value="Pkinase"/>
    <property type="match status" value="2"/>
</dbReference>
<dbReference type="InterPro" id="IPR000719">
    <property type="entry name" value="Prot_kinase_dom"/>
</dbReference>
<feature type="domain" description="Protein kinase" evidence="5">
    <location>
        <begin position="30"/>
        <end position="347"/>
    </location>
</feature>
<dbReference type="SMART" id="SM00220">
    <property type="entry name" value="S_TKc"/>
    <property type="match status" value="1"/>
</dbReference>
<feature type="binding site" evidence="3">
    <location>
        <position position="63"/>
    </location>
    <ligand>
        <name>ATP</name>
        <dbReference type="ChEBI" id="CHEBI:30616"/>
    </ligand>
</feature>
<dbReference type="PROSITE" id="PS50011">
    <property type="entry name" value="PROTEIN_KINASE_DOM"/>
    <property type="match status" value="1"/>
</dbReference>
<dbReference type="Gene3D" id="3.30.200.20">
    <property type="entry name" value="Phosphorylase Kinase, domain 1"/>
    <property type="match status" value="1"/>
</dbReference>
<dbReference type="PANTHER" id="PTHR24346">
    <property type="entry name" value="MAP/MICROTUBULE AFFINITY-REGULATING KINASE"/>
    <property type="match status" value="1"/>
</dbReference>
<protein>
    <recommendedName>
        <fullName evidence="5">Protein kinase domain-containing protein</fullName>
    </recommendedName>
</protein>
<dbReference type="EMBL" id="BAABUJ010000030">
    <property type="protein sequence ID" value="GAA5803726.1"/>
    <property type="molecule type" value="Genomic_DNA"/>
</dbReference>
<dbReference type="InterPro" id="IPR017441">
    <property type="entry name" value="Protein_kinase_ATP_BS"/>
</dbReference>
<name>A0ABP9Y9S7_9FUNG</name>